<dbReference type="InterPro" id="IPR043502">
    <property type="entry name" value="DNA/RNA_pol_sf"/>
</dbReference>
<keyword evidence="4" id="KW-1185">Reference proteome</keyword>
<organism evidence="3 4">
    <name type="scientific">Stylophora pistillata</name>
    <name type="common">Smooth cauliflower coral</name>
    <dbReference type="NCBI Taxonomy" id="50429"/>
    <lineage>
        <taxon>Eukaryota</taxon>
        <taxon>Metazoa</taxon>
        <taxon>Cnidaria</taxon>
        <taxon>Anthozoa</taxon>
        <taxon>Hexacorallia</taxon>
        <taxon>Scleractinia</taxon>
        <taxon>Astrocoeniina</taxon>
        <taxon>Pocilloporidae</taxon>
        <taxon>Stylophora</taxon>
    </lineage>
</organism>
<dbReference type="SUPFAM" id="SSF56672">
    <property type="entry name" value="DNA/RNA polymerases"/>
    <property type="match status" value="1"/>
</dbReference>
<dbReference type="InterPro" id="IPR036397">
    <property type="entry name" value="RNaseH_sf"/>
</dbReference>
<protein>
    <submittedName>
        <fullName evidence="3">Uncharacterized protein K02A2.6</fullName>
    </submittedName>
</protein>
<dbReference type="GO" id="GO:0003676">
    <property type="term" value="F:nucleic acid binding"/>
    <property type="evidence" value="ECO:0007669"/>
    <property type="project" value="InterPro"/>
</dbReference>
<dbReference type="InterPro" id="IPR050951">
    <property type="entry name" value="Retrovirus_Pol_polyprotein"/>
</dbReference>
<gene>
    <name evidence="3" type="primary">K02A2.6</name>
    <name evidence="3" type="ORF">AWC38_SpisGene11085</name>
</gene>
<dbReference type="Gene3D" id="3.30.70.270">
    <property type="match status" value="1"/>
</dbReference>
<sequence length="566" mass="64176">MITSGTEETVGAVKTERKNNQGPNSRKWPECRFCGYHPVNRQCSAYGQTCRKSGQKNHFKAKCQSNTPQINTVEEVTEGVFRISQVGCGWRAMITMEVGKPSSQSQVAFQLDTGAECNLLSLKDYQRVTGDVDLKQVNLCSHKSIKTYTNERYELMGYLTELPIWRHGKRDVLLFNISEDDLAPLLSYSTCIELGLVTINDCGRAIASNSYGLDSTPGVAVTTGITDLLHECKDVFQGLEDLPGEYHIVTDDAVPPVVHPPRRVPVALRDQIKEKLNEMVASDVITPVTESTEWVSSLLVIVKPNKLRICLDPRDLNKAIRREYYQMPTVEKVAIRLSQAKKFTVGDAKDGFWQNRLDTESSYKTTFNTPFGRVARHEKCPPAVQSYYNERTQAREELQPHELPSRPRQKIAADLFVIGQQTFLIMVGYWSSFFEVVEIHRKTAQAVITQFKVQFARHGIPEVLISDNGPEFDNQEFKNFSTDWQFEHRSSSPRYPHANGKVENVKTCKGLLLKAKEDKRDPLSAILAWRNTPSEGFSTSPVQRLMDRRTRTLLQLLKSYSSRTVT</sequence>
<dbReference type="InterPro" id="IPR001584">
    <property type="entry name" value="Integrase_cat-core"/>
</dbReference>
<dbReference type="Proteomes" id="UP000225706">
    <property type="component" value="Unassembled WGS sequence"/>
</dbReference>
<dbReference type="GO" id="GO:0015074">
    <property type="term" value="P:DNA integration"/>
    <property type="evidence" value="ECO:0007669"/>
    <property type="project" value="InterPro"/>
</dbReference>
<dbReference type="SUPFAM" id="SSF53098">
    <property type="entry name" value="Ribonuclease H-like"/>
    <property type="match status" value="1"/>
</dbReference>
<proteinExistence type="predicted"/>
<dbReference type="Gene3D" id="3.10.10.10">
    <property type="entry name" value="HIV Type 1 Reverse Transcriptase, subunit A, domain 1"/>
    <property type="match status" value="1"/>
</dbReference>
<reference evidence="4" key="1">
    <citation type="journal article" date="2017" name="bioRxiv">
        <title>Comparative analysis of the genomes of Stylophora pistillata and Acropora digitifera provides evidence for extensive differences between species of corals.</title>
        <authorList>
            <person name="Voolstra C.R."/>
            <person name="Li Y."/>
            <person name="Liew Y.J."/>
            <person name="Baumgarten S."/>
            <person name="Zoccola D."/>
            <person name="Flot J.-F."/>
            <person name="Tambutte S."/>
            <person name="Allemand D."/>
            <person name="Aranda M."/>
        </authorList>
    </citation>
    <scope>NUCLEOTIDE SEQUENCE [LARGE SCALE GENOMIC DNA]</scope>
</reference>
<feature type="region of interest" description="Disordered" evidence="1">
    <location>
        <begin position="1"/>
        <end position="25"/>
    </location>
</feature>
<evidence type="ECO:0000259" key="2">
    <source>
        <dbReference type="PROSITE" id="PS50994"/>
    </source>
</evidence>
<evidence type="ECO:0000313" key="3">
    <source>
        <dbReference type="EMBL" id="PFX24312.1"/>
    </source>
</evidence>
<dbReference type="Gene3D" id="3.30.420.10">
    <property type="entry name" value="Ribonuclease H-like superfamily/Ribonuclease H"/>
    <property type="match status" value="1"/>
</dbReference>
<dbReference type="AlphaFoldDB" id="A0A2B4S714"/>
<comment type="caution">
    <text evidence="3">The sequence shown here is derived from an EMBL/GenBank/DDBJ whole genome shotgun (WGS) entry which is preliminary data.</text>
</comment>
<dbReference type="EMBL" id="LSMT01000180">
    <property type="protein sequence ID" value="PFX24312.1"/>
    <property type="molecule type" value="Genomic_DNA"/>
</dbReference>
<dbReference type="InterPro" id="IPR043128">
    <property type="entry name" value="Rev_trsase/Diguanyl_cyclase"/>
</dbReference>
<dbReference type="FunFam" id="3.30.420.10:FF:000063">
    <property type="entry name" value="Retrovirus-related Pol polyprotein from transposon 297-like Protein"/>
    <property type="match status" value="1"/>
</dbReference>
<dbReference type="Pfam" id="PF00665">
    <property type="entry name" value="rve"/>
    <property type="match status" value="1"/>
</dbReference>
<dbReference type="PANTHER" id="PTHR37984">
    <property type="entry name" value="PROTEIN CBG26694"/>
    <property type="match status" value="1"/>
</dbReference>
<dbReference type="STRING" id="50429.A0A2B4S714"/>
<dbReference type="PANTHER" id="PTHR37984:SF8">
    <property type="entry name" value="CCHC-TYPE DOMAIN-CONTAINING PROTEIN"/>
    <property type="match status" value="1"/>
</dbReference>
<name>A0A2B4S714_STYPI</name>
<feature type="domain" description="Integrase catalytic" evidence="2">
    <location>
        <begin position="403"/>
        <end position="505"/>
    </location>
</feature>
<accession>A0A2B4S714</accession>
<dbReference type="PROSITE" id="PS50994">
    <property type="entry name" value="INTEGRASE"/>
    <property type="match status" value="1"/>
</dbReference>
<evidence type="ECO:0000256" key="1">
    <source>
        <dbReference type="SAM" id="MobiDB-lite"/>
    </source>
</evidence>
<dbReference type="InterPro" id="IPR012337">
    <property type="entry name" value="RNaseH-like_sf"/>
</dbReference>
<evidence type="ECO:0000313" key="4">
    <source>
        <dbReference type="Proteomes" id="UP000225706"/>
    </source>
</evidence>
<dbReference type="CDD" id="cd01647">
    <property type="entry name" value="RT_LTR"/>
    <property type="match status" value="1"/>
</dbReference>
<dbReference type="OrthoDB" id="5973558at2759"/>